<accession>A0ABT0DFG3</accession>
<dbReference type="InterPro" id="IPR052156">
    <property type="entry name" value="BCAA_Transport_ATP-bd_LivF"/>
</dbReference>
<evidence type="ECO:0000256" key="1">
    <source>
        <dbReference type="ARBA" id="ARBA00005417"/>
    </source>
</evidence>
<keyword evidence="2" id="KW-0813">Transport</keyword>
<protein>
    <submittedName>
        <fullName evidence="7">ABC transporter ATP-binding protein</fullName>
    </submittedName>
</protein>
<comment type="caution">
    <text evidence="7">The sequence shown here is derived from an EMBL/GenBank/DDBJ whole genome shotgun (WGS) entry which is preliminary data.</text>
</comment>
<dbReference type="SUPFAM" id="SSF52540">
    <property type="entry name" value="P-loop containing nucleoside triphosphate hydrolases"/>
    <property type="match status" value="1"/>
</dbReference>
<evidence type="ECO:0000259" key="6">
    <source>
        <dbReference type="PROSITE" id="PS50893"/>
    </source>
</evidence>
<keyword evidence="5" id="KW-0029">Amino-acid transport</keyword>
<dbReference type="InterPro" id="IPR003439">
    <property type="entry name" value="ABC_transporter-like_ATP-bd"/>
</dbReference>
<evidence type="ECO:0000313" key="8">
    <source>
        <dbReference type="Proteomes" id="UP001203284"/>
    </source>
</evidence>
<evidence type="ECO:0000256" key="2">
    <source>
        <dbReference type="ARBA" id="ARBA00022448"/>
    </source>
</evidence>
<dbReference type="InterPro" id="IPR027417">
    <property type="entry name" value="P-loop_NTPase"/>
</dbReference>
<comment type="similarity">
    <text evidence="1">Belongs to the ABC transporter superfamily.</text>
</comment>
<dbReference type="PANTHER" id="PTHR43820">
    <property type="entry name" value="HIGH-AFFINITY BRANCHED-CHAIN AMINO ACID TRANSPORT ATP-BINDING PROTEIN LIVF"/>
    <property type="match status" value="1"/>
</dbReference>
<dbReference type="EMBL" id="JALKCH010000014">
    <property type="protein sequence ID" value="MCK0198705.1"/>
    <property type="molecule type" value="Genomic_DNA"/>
</dbReference>
<keyword evidence="8" id="KW-1185">Reference proteome</keyword>
<dbReference type="Proteomes" id="UP001203284">
    <property type="component" value="Unassembled WGS sequence"/>
</dbReference>
<dbReference type="PANTHER" id="PTHR43820:SF8">
    <property type="entry name" value="ABC TRANSPORTER SUBSTRATE-BINDING PROTEIN"/>
    <property type="match status" value="1"/>
</dbReference>
<gene>
    <name evidence="7" type="ORF">MWN34_17545</name>
</gene>
<reference evidence="7 8" key="1">
    <citation type="submission" date="2022-04" db="EMBL/GenBank/DDBJ databases">
        <authorList>
            <person name="Grouzdev D.S."/>
            <person name="Pantiukh K.S."/>
            <person name="Krutkina M.S."/>
        </authorList>
    </citation>
    <scope>NUCLEOTIDE SEQUENCE [LARGE SCALE GENOMIC DNA]</scope>
    <source>
        <strain evidence="7 8">6x-1</strain>
    </source>
</reference>
<dbReference type="Pfam" id="PF00005">
    <property type="entry name" value="ABC_tran"/>
    <property type="match status" value="1"/>
</dbReference>
<keyword evidence="3" id="KW-0547">Nucleotide-binding</keyword>
<dbReference type="PROSITE" id="PS50893">
    <property type="entry name" value="ABC_TRANSPORTER_2"/>
    <property type="match status" value="1"/>
</dbReference>
<dbReference type="RefSeq" id="WP_247030694.1">
    <property type="nucleotide sequence ID" value="NZ_JALKCH010000014.1"/>
</dbReference>
<evidence type="ECO:0000313" key="7">
    <source>
        <dbReference type="EMBL" id="MCK0198705.1"/>
    </source>
</evidence>
<proteinExistence type="inferred from homology"/>
<dbReference type="CDD" id="cd03224">
    <property type="entry name" value="ABC_TM1139_LivF_branched"/>
    <property type="match status" value="1"/>
</dbReference>
<feature type="domain" description="ABC transporter" evidence="6">
    <location>
        <begin position="18"/>
        <end position="258"/>
    </location>
</feature>
<organism evidence="7 8">
    <name type="scientific">Ancylobacter crimeensis</name>
    <dbReference type="NCBI Taxonomy" id="2579147"/>
    <lineage>
        <taxon>Bacteria</taxon>
        <taxon>Pseudomonadati</taxon>
        <taxon>Pseudomonadota</taxon>
        <taxon>Alphaproteobacteria</taxon>
        <taxon>Hyphomicrobiales</taxon>
        <taxon>Xanthobacteraceae</taxon>
        <taxon>Ancylobacter</taxon>
    </lineage>
</organism>
<name>A0ABT0DFG3_9HYPH</name>
<evidence type="ECO:0000256" key="4">
    <source>
        <dbReference type="ARBA" id="ARBA00022840"/>
    </source>
</evidence>
<keyword evidence="4 7" id="KW-0067">ATP-binding</keyword>
<dbReference type="Gene3D" id="3.40.50.300">
    <property type="entry name" value="P-loop containing nucleotide triphosphate hydrolases"/>
    <property type="match status" value="1"/>
</dbReference>
<evidence type="ECO:0000256" key="3">
    <source>
        <dbReference type="ARBA" id="ARBA00022741"/>
    </source>
</evidence>
<dbReference type="SMART" id="SM00382">
    <property type="entry name" value="AAA"/>
    <property type="match status" value="1"/>
</dbReference>
<sequence>MTKFSSTPAVVAAISPLLEVTAIEVFYESSILAVADVSLRVGPGEIVALLGANGAGKSTTLKAISGLVLADRAVVSRGDIRLRGESVAGIAANLLAARGIVHVLEGRHVFGHLTVEENLRAGTFLRRPGRREMERGIEEIYGYFPRLRTKRSTPAGLTSGGEQQMLAIGRALLTRPELVLLDEPSMGLAPIIVEEIFEIITALNRSNGTAFLIAEQNVAVSLRHAHRGYVLDNGRVAIEANADELLARGNLADIYLGV</sequence>
<dbReference type="InterPro" id="IPR003593">
    <property type="entry name" value="AAA+_ATPase"/>
</dbReference>
<evidence type="ECO:0000256" key="5">
    <source>
        <dbReference type="ARBA" id="ARBA00022970"/>
    </source>
</evidence>
<dbReference type="GO" id="GO:0005524">
    <property type="term" value="F:ATP binding"/>
    <property type="evidence" value="ECO:0007669"/>
    <property type="project" value="UniProtKB-KW"/>
</dbReference>